<name>A0ABY6AA37_9GAMM</name>
<sequence>MGKTLALIIGLPVIASAAAAGYITYQNIERYDAFTQTSLRQANDSLALQGIAIQLEEVSRGLFGVTREELYHVRLLGEESADLFSIRQQVVIEPHRASGTFIIDPQLGLAGMMLQQMPQLLADQQGEWHLDGGDDRIHGRYQTGAVNMTSPDGGTLSVAPLILQTETQLDESARGTARLSLASASLQGGAQGDASLQQLEFSIVTSQRNGTPFVDKASYHIGALNVDSPVVKIKLQDLQTEQAALIDRDVLASLTTLGFSNLRVSSADKEVNVDRSNLSLYLDGVSWSGYRHLMEKVQSAGDDQAAIATLLTDANEVLASGGSLALESFETAFMFNDLSPGGIGASGDLKLNGKVSLQAGDAAGLPQALRERLNGELQINLSQSLMQSPFAQQLMSLLEAGMLHSQDGRLVSQLKLQQGQLSANDVAVAL</sequence>
<keyword evidence="2" id="KW-1185">Reference proteome</keyword>
<dbReference type="RefSeq" id="WP_260999412.1">
    <property type="nucleotide sequence ID" value="NZ_CP054475.1"/>
</dbReference>
<evidence type="ECO:0000313" key="1">
    <source>
        <dbReference type="EMBL" id="UXD87502.1"/>
    </source>
</evidence>
<reference evidence="2" key="1">
    <citation type="submission" date="2020-06" db="EMBL/GenBank/DDBJ databases">
        <title>Thalassolituus marinus alknpb1M-1, a hydrocarbon-degrading bacterium isolated from the deep-sea overlying water using an in-situ strategy from the South China Sea basin.</title>
        <authorList>
            <person name="Dong C."/>
            <person name="Chen Y."/>
            <person name="Shao Z."/>
        </authorList>
    </citation>
    <scope>NUCLEOTIDE SEQUENCE [LARGE SCALE GENOMIC DNA]</scope>
    <source>
        <strain evidence="2">alknpb1M-1</strain>
    </source>
</reference>
<proteinExistence type="predicted"/>
<dbReference type="EMBL" id="CP054475">
    <property type="protein sequence ID" value="UXD87502.1"/>
    <property type="molecule type" value="Genomic_DNA"/>
</dbReference>
<organism evidence="1 2">
    <name type="scientific">Thalassolituus hydrocarboniclasticus</name>
    <dbReference type="NCBI Taxonomy" id="2742796"/>
    <lineage>
        <taxon>Bacteria</taxon>
        <taxon>Pseudomonadati</taxon>
        <taxon>Pseudomonadota</taxon>
        <taxon>Gammaproteobacteria</taxon>
        <taxon>Oceanospirillales</taxon>
        <taxon>Oceanospirillaceae</taxon>
        <taxon>Thalassolituus</taxon>
    </lineage>
</organism>
<evidence type="ECO:0000313" key="2">
    <source>
        <dbReference type="Proteomes" id="UP001065322"/>
    </source>
</evidence>
<accession>A0ABY6AA37</accession>
<dbReference type="Proteomes" id="UP001065322">
    <property type="component" value="Chromosome"/>
</dbReference>
<gene>
    <name evidence="1" type="ORF">HUF19_08660</name>
</gene>
<protein>
    <submittedName>
        <fullName evidence="1">DUF945 family protein</fullName>
    </submittedName>
</protein>